<dbReference type="Pfam" id="PF16499">
    <property type="entry name" value="Melibiase_2"/>
    <property type="match status" value="1"/>
</dbReference>
<dbReference type="InterPro" id="IPR002241">
    <property type="entry name" value="Glyco_hydro_27"/>
</dbReference>
<proteinExistence type="inferred from homology"/>
<reference evidence="12 13" key="1">
    <citation type="submission" date="2020-04" db="EMBL/GenBank/DDBJ databases">
        <title>Draft Genome Sequence of Streptomyces morookaense DSM 40503, an 8-azaguanine-producing strain.</title>
        <authorList>
            <person name="Qi J."/>
            <person name="Gao J.-M."/>
        </authorList>
    </citation>
    <scope>NUCLEOTIDE SEQUENCE [LARGE SCALE GENOMIC DNA]</scope>
    <source>
        <strain evidence="12 13">DSM 40503</strain>
    </source>
</reference>
<evidence type="ECO:0000259" key="10">
    <source>
        <dbReference type="Pfam" id="PF10633"/>
    </source>
</evidence>
<dbReference type="PANTHER" id="PTHR11452:SF75">
    <property type="entry name" value="ALPHA-GALACTOSIDASE MEL1"/>
    <property type="match status" value="1"/>
</dbReference>
<dbReference type="InterPro" id="IPR013785">
    <property type="entry name" value="Aldolase_TIM"/>
</dbReference>
<keyword evidence="6 8" id="KW-1015">Disulfide bond</keyword>
<evidence type="ECO:0000256" key="3">
    <source>
        <dbReference type="ARBA" id="ARBA00012755"/>
    </source>
</evidence>
<gene>
    <name evidence="12" type="ORF">HG542_07055</name>
</gene>
<dbReference type="FunFam" id="2.60.40.1180:FF:000008">
    <property type="entry name" value="Alpha-galactosidase"/>
    <property type="match status" value="1"/>
</dbReference>
<dbReference type="InterPro" id="IPR018905">
    <property type="entry name" value="A-galactase_NEW3"/>
</dbReference>
<feature type="domain" description="Alpha galactosidase C-terminal" evidence="11">
    <location>
        <begin position="313"/>
        <end position="387"/>
    </location>
</feature>
<dbReference type="FunFam" id="3.20.20.70:FF:000202">
    <property type="entry name" value="Alpha-galactosidase"/>
    <property type="match status" value="1"/>
</dbReference>
<dbReference type="Pfam" id="PF10633">
    <property type="entry name" value="NPCBM_assoc"/>
    <property type="match status" value="1"/>
</dbReference>
<dbReference type="GO" id="GO:0016052">
    <property type="term" value="P:carbohydrate catabolic process"/>
    <property type="evidence" value="ECO:0007669"/>
    <property type="project" value="UniProtKB-ARBA"/>
</dbReference>
<evidence type="ECO:0000256" key="8">
    <source>
        <dbReference type="RuleBase" id="RU361168"/>
    </source>
</evidence>
<evidence type="ECO:0000259" key="11">
    <source>
        <dbReference type="Pfam" id="PF17801"/>
    </source>
</evidence>
<dbReference type="EC" id="3.2.1.22" evidence="3 8"/>
<keyword evidence="5 8" id="KW-0378">Hydrolase</keyword>
<dbReference type="PRINTS" id="PR00740">
    <property type="entry name" value="GLHYDRLASE27"/>
</dbReference>
<keyword evidence="7 8" id="KW-0326">Glycosidase</keyword>
<keyword evidence="13" id="KW-1185">Reference proteome</keyword>
<feature type="signal peptide" evidence="9">
    <location>
        <begin position="1"/>
        <end position="30"/>
    </location>
</feature>
<dbReference type="Gene3D" id="3.20.20.70">
    <property type="entry name" value="Aldolase class I"/>
    <property type="match status" value="1"/>
</dbReference>
<comment type="catalytic activity">
    <reaction evidence="1 8">
        <text>Hydrolysis of terminal, non-reducing alpha-D-galactose residues in alpha-D-galactosides, including galactose oligosaccharides, galactomannans and galactolipids.</text>
        <dbReference type="EC" id="3.2.1.22"/>
    </reaction>
</comment>
<feature type="chain" id="PRO_5030904679" description="Alpha-galactosidase" evidence="9">
    <location>
        <begin position="31"/>
        <end position="697"/>
    </location>
</feature>
<dbReference type="GO" id="GO:0004557">
    <property type="term" value="F:alpha-galactosidase activity"/>
    <property type="evidence" value="ECO:0007669"/>
    <property type="project" value="UniProtKB-EC"/>
</dbReference>
<evidence type="ECO:0000313" key="13">
    <source>
        <dbReference type="Proteomes" id="UP000587462"/>
    </source>
</evidence>
<dbReference type="InterPro" id="IPR013780">
    <property type="entry name" value="Glyco_hydro_b"/>
</dbReference>
<feature type="domain" description="Alpha-galactosidase NEW3" evidence="10">
    <location>
        <begin position="410"/>
        <end position="475"/>
    </location>
</feature>
<dbReference type="Gene3D" id="2.60.40.1180">
    <property type="entry name" value="Golgi alpha-mannosidase II"/>
    <property type="match status" value="1"/>
</dbReference>
<keyword evidence="4 9" id="KW-0732">Signal</keyword>
<evidence type="ECO:0000256" key="9">
    <source>
        <dbReference type="SAM" id="SignalP"/>
    </source>
</evidence>
<dbReference type="SUPFAM" id="SSF51011">
    <property type="entry name" value="Glycosyl hydrolase domain"/>
    <property type="match status" value="1"/>
</dbReference>
<dbReference type="EMBL" id="JABBXF010000012">
    <property type="protein sequence ID" value="NVK77419.1"/>
    <property type="molecule type" value="Genomic_DNA"/>
</dbReference>
<evidence type="ECO:0000256" key="1">
    <source>
        <dbReference type="ARBA" id="ARBA00001255"/>
    </source>
</evidence>
<dbReference type="InterPro" id="IPR041233">
    <property type="entry name" value="Melibiase_C"/>
</dbReference>
<sequence length="697" mass="73125">MRRTWAALIAAALVAAPLAALPVAVTPAAALDNGLARTPPMGWNDWNAFGCNVGEKLVEQTADKIVASGLRDAGYTYVNIDDCWMAGSRGADGQLVPDPAKFPHGIAGVARYVHGKGLKLGIYESAGTKTCAGYPGSLGHEQRDADSFAAWGVDYLKYDNCNNLGIPSRQRYQAMGDALARTRRPIVYSLCNWGEESVASWARPVGNLWRTTGDIDASYGRMLYIFHQNAKLADAAGPGAWNDPDMLEVGNGMTPVEDRTEFSLWAEMAAPLISGADLRSARPETLAVYGNKEVIAVDQDRLGRQGRPVSMKNGLDVLAKPLADGSVAVTLFNENTAPAVISTTARDIGLGPARGYALRDLWEHRTTESAGVISATVPGHGTVMYRVAPTATPGRYAPHLVLDTTAPGWTAGSSATVTATLTNHGTRTADGLQLGVATPTGWAATPLTPVRFARLAGGQQAVARFRVTAPAVLPAPITRATVTGTASVRGPGGSRTIAAPNAVELAAPVRAPLKTFTDNAAVFGAQGDRLAIDGAGADLWSRVDQYSAIYRPGAEHDGSTTTVELTAQTPTSEWAKAGIMVRNDITGPGTSPGYVILAEAPGKGYVLQWDSTGSGRLDSNSAPSNEGSGTAAYPTRLKLTRSGSTFTGYRSADGVTWTRVGTATLPHVNAVQDVGVFTSSHSEGTTGQADFTDFRQS</sequence>
<dbReference type="PANTHER" id="PTHR11452">
    <property type="entry name" value="ALPHA-GALACTOSIDASE/ALPHA-N-ACETYLGALACTOSAMINIDASE"/>
    <property type="match status" value="1"/>
</dbReference>
<evidence type="ECO:0000313" key="12">
    <source>
        <dbReference type="EMBL" id="NVK77419.1"/>
    </source>
</evidence>
<protein>
    <recommendedName>
        <fullName evidence="3 8">Alpha-galactosidase</fullName>
        <ecNumber evidence="3 8">3.2.1.22</ecNumber>
    </recommendedName>
    <alternativeName>
        <fullName evidence="8">Melibiase</fullName>
    </alternativeName>
</protein>
<comment type="similarity">
    <text evidence="2 8">Belongs to the glycosyl hydrolase 27 family.</text>
</comment>
<dbReference type="Proteomes" id="UP000587462">
    <property type="component" value="Unassembled WGS sequence"/>
</dbReference>
<accession>A0A7Y7B1T0</accession>
<evidence type="ECO:0000256" key="5">
    <source>
        <dbReference type="ARBA" id="ARBA00022801"/>
    </source>
</evidence>
<evidence type="ECO:0000256" key="7">
    <source>
        <dbReference type="ARBA" id="ARBA00023295"/>
    </source>
</evidence>
<comment type="caution">
    <text evidence="12">The sequence shown here is derived from an EMBL/GenBank/DDBJ whole genome shotgun (WGS) entry which is preliminary data.</text>
</comment>
<dbReference type="Gene3D" id="2.60.120.200">
    <property type="match status" value="1"/>
</dbReference>
<dbReference type="InterPro" id="IPR017853">
    <property type="entry name" value="GH"/>
</dbReference>
<evidence type="ECO:0000256" key="2">
    <source>
        <dbReference type="ARBA" id="ARBA00009743"/>
    </source>
</evidence>
<dbReference type="CDD" id="cd14792">
    <property type="entry name" value="GH27"/>
    <property type="match status" value="1"/>
</dbReference>
<dbReference type="AlphaFoldDB" id="A0A7Y7B1T0"/>
<organism evidence="12 13">
    <name type="scientific">Streptomyces morookaense</name>
    <name type="common">Streptoverticillium morookaense</name>
    <dbReference type="NCBI Taxonomy" id="1970"/>
    <lineage>
        <taxon>Bacteria</taxon>
        <taxon>Bacillati</taxon>
        <taxon>Actinomycetota</taxon>
        <taxon>Actinomycetes</taxon>
        <taxon>Kitasatosporales</taxon>
        <taxon>Streptomycetaceae</taxon>
        <taxon>Streptomyces</taxon>
    </lineage>
</organism>
<evidence type="ECO:0000256" key="6">
    <source>
        <dbReference type="ARBA" id="ARBA00023157"/>
    </source>
</evidence>
<name>A0A7Y7B1T0_STRMO</name>
<dbReference type="SUPFAM" id="SSF51445">
    <property type="entry name" value="(Trans)glycosidases"/>
    <property type="match status" value="1"/>
</dbReference>
<dbReference type="RefSeq" id="WP_171079207.1">
    <property type="nucleotide sequence ID" value="NZ_BNBU01000003.1"/>
</dbReference>
<evidence type="ECO:0000256" key="4">
    <source>
        <dbReference type="ARBA" id="ARBA00022729"/>
    </source>
</evidence>
<dbReference type="Pfam" id="PF17801">
    <property type="entry name" value="Melibiase_C"/>
    <property type="match status" value="1"/>
</dbReference>